<gene>
    <name evidence="2" type="ORF">PXEA_LOCUS19910</name>
</gene>
<accession>A0A3S5FEN1</accession>
<name>A0A3S5FEN1_9PLAT</name>
<reference evidence="2" key="1">
    <citation type="submission" date="2018-11" db="EMBL/GenBank/DDBJ databases">
        <authorList>
            <consortium name="Pathogen Informatics"/>
        </authorList>
    </citation>
    <scope>NUCLEOTIDE SEQUENCE</scope>
</reference>
<evidence type="ECO:0000313" key="3">
    <source>
        <dbReference type="Proteomes" id="UP000784294"/>
    </source>
</evidence>
<feature type="compositionally biased region" description="Basic residues" evidence="1">
    <location>
        <begin position="51"/>
        <end position="61"/>
    </location>
</feature>
<protein>
    <submittedName>
        <fullName evidence="2">Uncharacterized protein</fullName>
    </submittedName>
</protein>
<feature type="compositionally biased region" description="Polar residues" evidence="1">
    <location>
        <begin position="1"/>
        <end position="12"/>
    </location>
</feature>
<dbReference type="Proteomes" id="UP000784294">
    <property type="component" value="Unassembled WGS sequence"/>
</dbReference>
<keyword evidence="3" id="KW-1185">Reference proteome</keyword>
<comment type="caution">
    <text evidence="2">The sequence shown here is derived from an EMBL/GenBank/DDBJ whole genome shotgun (WGS) entry which is preliminary data.</text>
</comment>
<feature type="compositionally biased region" description="Polar residues" evidence="1">
    <location>
        <begin position="39"/>
        <end position="50"/>
    </location>
</feature>
<evidence type="ECO:0000313" key="2">
    <source>
        <dbReference type="EMBL" id="VEL26470.1"/>
    </source>
</evidence>
<evidence type="ECO:0000256" key="1">
    <source>
        <dbReference type="SAM" id="MobiDB-lite"/>
    </source>
</evidence>
<proteinExistence type="predicted"/>
<dbReference type="EMBL" id="CAAALY010080475">
    <property type="protein sequence ID" value="VEL26470.1"/>
    <property type="molecule type" value="Genomic_DNA"/>
</dbReference>
<dbReference type="AlphaFoldDB" id="A0A3S5FEN1"/>
<sequence length="249" mass="27571">MCTSASTPNSSARDPVESNERTNPYASLLRPTHQHSYSHRNQSLSHQPHNVSRRSRHRQRRVAPDSDRRLAGLSTEPLAAFDELVDDEFKSAPPHSGLHSTYSVESATNNDRDLSLNHSGSKVNAYFGSGSLLFKRSTENLSIGHSLARSTWSVRQSSPVLSSTSCSLPAPVGRGSNRRVPRNLANQHRRRPFGLISASDRRIRGLINGRGHRSEKSLHPLEFASQGSLQPLNAQDLKQQTSDLLEMVI</sequence>
<feature type="region of interest" description="Disordered" evidence="1">
    <location>
        <begin position="1"/>
        <end position="74"/>
    </location>
</feature>
<organism evidence="2 3">
    <name type="scientific">Protopolystoma xenopodis</name>
    <dbReference type="NCBI Taxonomy" id="117903"/>
    <lineage>
        <taxon>Eukaryota</taxon>
        <taxon>Metazoa</taxon>
        <taxon>Spiralia</taxon>
        <taxon>Lophotrochozoa</taxon>
        <taxon>Platyhelminthes</taxon>
        <taxon>Monogenea</taxon>
        <taxon>Polyopisthocotylea</taxon>
        <taxon>Polystomatidea</taxon>
        <taxon>Polystomatidae</taxon>
        <taxon>Protopolystoma</taxon>
    </lineage>
</organism>